<evidence type="ECO:0000259" key="6">
    <source>
        <dbReference type="SMART" id="SM00478"/>
    </source>
</evidence>
<sequence>MEYFTHLRKDKYLKKALLSPLPPLKVHSGAPIRLMQSIMSQQLSVKVAHVLHERFFALCGRKNPPLRQICDLDPLTLRAIGLSHAKTSYVQNVARFCLENKITDRKLRAMPSEDIIELLTEIKGVGRWTVEMLLMFTLGREDIFAADDLGLQLAMVSLYGLTRPEKPNDKAFKSRLVEISQKWSPYRSYGCMHLWAFKDNSPG</sequence>
<dbReference type="Gene3D" id="1.10.1670.40">
    <property type="match status" value="1"/>
</dbReference>
<dbReference type="PROSITE" id="PS00516">
    <property type="entry name" value="ALKYLBASE_DNA_GLYCOS"/>
    <property type="match status" value="1"/>
</dbReference>
<protein>
    <recommendedName>
        <fullName evidence="3">DNA-3-methyladenine glycosylase II</fullName>
        <ecNumber evidence="3">3.2.2.21</ecNumber>
    </recommendedName>
</protein>
<dbReference type="SUPFAM" id="SSF48150">
    <property type="entry name" value="DNA-glycosylase"/>
    <property type="match status" value="1"/>
</dbReference>
<evidence type="ECO:0000256" key="2">
    <source>
        <dbReference type="ARBA" id="ARBA00010817"/>
    </source>
</evidence>
<organism evidence="7 8">
    <name type="scientific">Arachidicoccus ginsenosidivorans</name>
    <dbReference type="NCBI Taxonomy" id="496057"/>
    <lineage>
        <taxon>Bacteria</taxon>
        <taxon>Pseudomonadati</taxon>
        <taxon>Bacteroidota</taxon>
        <taxon>Chitinophagia</taxon>
        <taxon>Chitinophagales</taxon>
        <taxon>Chitinophagaceae</taxon>
        <taxon>Arachidicoccus</taxon>
    </lineage>
</organism>
<dbReference type="OrthoDB" id="9785929at2"/>
<evidence type="ECO:0000256" key="1">
    <source>
        <dbReference type="ARBA" id="ARBA00000086"/>
    </source>
</evidence>
<dbReference type="GO" id="GO:0032993">
    <property type="term" value="C:protein-DNA complex"/>
    <property type="evidence" value="ECO:0007669"/>
    <property type="project" value="TreeGrafter"/>
</dbReference>
<dbReference type="PANTHER" id="PTHR43003:SF5">
    <property type="entry name" value="DNA-3-METHYLADENINE GLYCOSYLASE"/>
    <property type="match status" value="1"/>
</dbReference>
<keyword evidence="4" id="KW-0227">DNA damage</keyword>
<dbReference type="GO" id="GO:0032131">
    <property type="term" value="F:alkylated DNA binding"/>
    <property type="evidence" value="ECO:0007669"/>
    <property type="project" value="TreeGrafter"/>
</dbReference>
<evidence type="ECO:0000256" key="4">
    <source>
        <dbReference type="ARBA" id="ARBA00022763"/>
    </source>
</evidence>
<dbReference type="EMBL" id="CP042434">
    <property type="protein sequence ID" value="QEC72412.1"/>
    <property type="molecule type" value="Genomic_DNA"/>
</dbReference>
<dbReference type="RefSeq" id="WP_146782748.1">
    <property type="nucleotide sequence ID" value="NZ_CP042434.1"/>
</dbReference>
<dbReference type="KEGG" id="agi:FSB73_12735"/>
<dbReference type="InterPro" id="IPR000035">
    <property type="entry name" value="Alkylbase_DNA_glycsylse_CS"/>
</dbReference>
<dbReference type="AlphaFoldDB" id="A0A5B8VNE1"/>
<accession>A0A5B8VNE1</accession>
<comment type="catalytic activity">
    <reaction evidence="1">
        <text>Hydrolysis of alkylated DNA, releasing 3-methyladenine, 3-methylguanine, 7-methylguanine and 7-methyladenine.</text>
        <dbReference type="EC" id="3.2.2.21"/>
    </reaction>
</comment>
<keyword evidence="5" id="KW-0234">DNA repair</keyword>
<dbReference type="InterPro" id="IPR011257">
    <property type="entry name" value="DNA_glycosylase"/>
</dbReference>
<evidence type="ECO:0000313" key="8">
    <source>
        <dbReference type="Proteomes" id="UP000321291"/>
    </source>
</evidence>
<proteinExistence type="inferred from homology"/>
<reference evidence="7 8" key="1">
    <citation type="journal article" date="2017" name="Int. J. Syst. Evol. Microbiol.">
        <title>Arachidicoccus ginsenosidivorans sp. nov., with ginsenoside-converting activity isolated from ginseng cultivating soil.</title>
        <authorList>
            <person name="Siddiqi M.Z."/>
            <person name="Aslam Z."/>
            <person name="Im W.T."/>
        </authorList>
    </citation>
    <scope>NUCLEOTIDE SEQUENCE [LARGE SCALE GENOMIC DNA]</scope>
    <source>
        <strain evidence="7 8">Gsoil 809</strain>
    </source>
</reference>
<comment type="similarity">
    <text evidence="2">Belongs to the alkylbase DNA glycosidase AlkA family.</text>
</comment>
<dbReference type="GO" id="GO:0043916">
    <property type="term" value="F:DNA-7-methylguanine glycosylase activity"/>
    <property type="evidence" value="ECO:0007669"/>
    <property type="project" value="TreeGrafter"/>
</dbReference>
<dbReference type="Proteomes" id="UP000321291">
    <property type="component" value="Chromosome"/>
</dbReference>
<dbReference type="EC" id="3.2.2.21" evidence="3"/>
<keyword evidence="8" id="KW-1185">Reference proteome</keyword>
<dbReference type="CDD" id="cd00056">
    <property type="entry name" value="ENDO3c"/>
    <property type="match status" value="1"/>
</dbReference>
<name>A0A5B8VNE1_9BACT</name>
<evidence type="ECO:0000256" key="3">
    <source>
        <dbReference type="ARBA" id="ARBA00012000"/>
    </source>
</evidence>
<dbReference type="Pfam" id="PF00730">
    <property type="entry name" value="HhH-GPD"/>
    <property type="match status" value="1"/>
</dbReference>
<dbReference type="Gene3D" id="1.10.340.30">
    <property type="entry name" value="Hypothetical protein, domain 2"/>
    <property type="match status" value="1"/>
</dbReference>
<dbReference type="PANTHER" id="PTHR43003">
    <property type="entry name" value="DNA-3-METHYLADENINE GLYCOSYLASE"/>
    <property type="match status" value="1"/>
</dbReference>
<evidence type="ECO:0000256" key="5">
    <source>
        <dbReference type="ARBA" id="ARBA00023204"/>
    </source>
</evidence>
<dbReference type="GO" id="GO:0005737">
    <property type="term" value="C:cytoplasm"/>
    <property type="evidence" value="ECO:0007669"/>
    <property type="project" value="TreeGrafter"/>
</dbReference>
<feature type="domain" description="HhH-GPD" evidence="6">
    <location>
        <begin position="39"/>
        <end position="199"/>
    </location>
</feature>
<dbReference type="GO" id="GO:0006285">
    <property type="term" value="P:base-excision repair, AP site formation"/>
    <property type="evidence" value="ECO:0007669"/>
    <property type="project" value="TreeGrafter"/>
</dbReference>
<dbReference type="InterPro" id="IPR003265">
    <property type="entry name" value="HhH-GPD_domain"/>
</dbReference>
<dbReference type="GO" id="GO:0006307">
    <property type="term" value="P:DNA alkylation repair"/>
    <property type="evidence" value="ECO:0007669"/>
    <property type="project" value="TreeGrafter"/>
</dbReference>
<evidence type="ECO:0000313" key="7">
    <source>
        <dbReference type="EMBL" id="QEC72412.1"/>
    </source>
</evidence>
<dbReference type="FunFam" id="1.10.340.30:FF:000004">
    <property type="entry name" value="DNA-3-methyladenine glycosylase II"/>
    <property type="match status" value="1"/>
</dbReference>
<dbReference type="SMART" id="SM00478">
    <property type="entry name" value="ENDO3c"/>
    <property type="match status" value="1"/>
</dbReference>
<gene>
    <name evidence="7" type="ORF">FSB73_12735</name>
</gene>
<dbReference type="GO" id="GO:0008725">
    <property type="term" value="F:DNA-3-methyladenine glycosylase activity"/>
    <property type="evidence" value="ECO:0007669"/>
    <property type="project" value="TreeGrafter"/>
</dbReference>
<dbReference type="InterPro" id="IPR051912">
    <property type="entry name" value="Alkylbase_DNA_Glycosylase/TA"/>
</dbReference>